<keyword evidence="2" id="KW-1185">Reference proteome</keyword>
<dbReference type="STRING" id="679936.Sulac_1414"/>
<evidence type="ECO:0000313" key="1">
    <source>
        <dbReference type="EMBL" id="AEW04911.1"/>
    </source>
</evidence>
<dbReference type="HOGENOM" id="CLU_2959133_0_0_9"/>
<dbReference type="Proteomes" id="UP000005439">
    <property type="component" value="Chromosome"/>
</dbReference>
<accession>G8TX03</accession>
<evidence type="ECO:0000313" key="2">
    <source>
        <dbReference type="Proteomes" id="UP000005439"/>
    </source>
</evidence>
<organism evidence="1 2">
    <name type="scientific">Sulfobacillus acidophilus (strain ATCC 700253 / DSM 10332 / NAL)</name>
    <dbReference type="NCBI Taxonomy" id="679936"/>
    <lineage>
        <taxon>Bacteria</taxon>
        <taxon>Bacillati</taxon>
        <taxon>Bacillota</taxon>
        <taxon>Clostridia</taxon>
        <taxon>Eubacteriales</taxon>
        <taxon>Clostridiales Family XVII. Incertae Sedis</taxon>
        <taxon>Sulfobacillus</taxon>
    </lineage>
</organism>
<dbReference type="EMBL" id="CP003179">
    <property type="protein sequence ID" value="AEW04911.1"/>
    <property type="molecule type" value="Genomic_DNA"/>
</dbReference>
<name>G8TX03_SULAD</name>
<dbReference type="PATRIC" id="fig|679936.5.peg.1480"/>
<reference evidence="2" key="1">
    <citation type="submission" date="2011-12" db="EMBL/GenBank/DDBJ databases">
        <title>The complete genome of chromosome of Sulfobacillus acidophilus DSM 10332.</title>
        <authorList>
            <person name="Lucas S."/>
            <person name="Han J."/>
            <person name="Lapidus A."/>
            <person name="Bruce D."/>
            <person name="Goodwin L."/>
            <person name="Pitluck S."/>
            <person name="Peters L."/>
            <person name="Kyrpides N."/>
            <person name="Mavromatis K."/>
            <person name="Ivanova N."/>
            <person name="Mikhailova N."/>
            <person name="Chertkov O."/>
            <person name="Saunders E."/>
            <person name="Detter J.C."/>
            <person name="Tapia R."/>
            <person name="Han C."/>
            <person name="Land M."/>
            <person name="Hauser L."/>
            <person name="Markowitz V."/>
            <person name="Cheng J.-F."/>
            <person name="Hugenholtz P."/>
            <person name="Woyke T."/>
            <person name="Wu D."/>
            <person name="Pukall R."/>
            <person name="Gehrich-Schroeter G."/>
            <person name="Schneider S."/>
            <person name="Klenk H.-P."/>
            <person name="Eisen J.A."/>
        </authorList>
    </citation>
    <scope>NUCLEOTIDE SEQUENCE [LARGE SCALE GENOMIC DNA]</scope>
    <source>
        <strain evidence="2">ATCC 700253 / DSM 10332 / NAL</strain>
    </source>
</reference>
<proteinExistence type="predicted"/>
<sequence>MNRWHDSEERITEDELAAVMAAILLLERPGALEGEHPVALKVREIWPKPSPWRWSYTVG</sequence>
<reference evidence="1 2" key="2">
    <citation type="journal article" date="2012" name="Stand. Genomic Sci.">
        <title>Complete genome sequence of the moderately thermophilic mineral-sulfide-oxidizing firmicute Sulfobacillus acidophilus type strain (NAL(T)).</title>
        <authorList>
            <person name="Anderson I."/>
            <person name="Chertkov O."/>
            <person name="Chen A."/>
            <person name="Saunders E."/>
            <person name="Lapidus A."/>
            <person name="Nolan M."/>
            <person name="Lucas S."/>
            <person name="Hammon N."/>
            <person name="Deshpande S."/>
            <person name="Cheng J.F."/>
            <person name="Han C."/>
            <person name="Tapia R."/>
            <person name="Goodwin L.A."/>
            <person name="Pitluck S."/>
            <person name="Liolios K."/>
            <person name="Pagani I."/>
            <person name="Ivanova N."/>
            <person name="Mikhailova N."/>
            <person name="Pati A."/>
            <person name="Palaniappan K."/>
            <person name="Land M."/>
            <person name="Pan C."/>
            <person name="Rohde M."/>
            <person name="Pukall R."/>
            <person name="Goker M."/>
            <person name="Detter J.C."/>
            <person name="Woyke T."/>
            <person name="Bristow J."/>
            <person name="Eisen J.A."/>
            <person name="Markowitz V."/>
            <person name="Hugenholtz P."/>
            <person name="Kyrpides N.C."/>
            <person name="Klenk H.P."/>
            <person name="Mavromatis K."/>
        </authorList>
    </citation>
    <scope>NUCLEOTIDE SEQUENCE [LARGE SCALE GENOMIC DNA]</scope>
    <source>
        <strain evidence="2">ATCC 700253 / DSM 10332 / NAL</strain>
    </source>
</reference>
<gene>
    <name evidence="1" type="ordered locus">Sulac_1414</name>
</gene>
<protein>
    <submittedName>
        <fullName evidence="1">Uncharacterized protein</fullName>
    </submittedName>
</protein>
<dbReference type="AlphaFoldDB" id="G8TX03"/>
<dbReference type="KEGG" id="sap:Sulac_1414"/>